<evidence type="ECO:0000313" key="1">
    <source>
        <dbReference type="EMBL" id="KTE91860.1"/>
    </source>
</evidence>
<dbReference type="AlphaFoldDB" id="A0A0W1JJG9"/>
<dbReference type="EMBL" id="LOCK01000017">
    <property type="protein sequence ID" value="KTE91860.1"/>
    <property type="molecule type" value="Genomic_DNA"/>
</dbReference>
<reference evidence="1 2" key="1">
    <citation type="submission" date="2015-12" db="EMBL/GenBank/DDBJ databases">
        <title>Draft Genome Sequence of Desulfitobacterium hafniense Strain DH, a Sulfate-reducing Bacterium Isolated from Paddy Soils.</title>
        <authorList>
            <person name="Bao P."/>
            <person name="Zhang X."/>
            <person name="Li G."/>
        </authorList>
    </citation>
    <scope>NUCLEOTIDE SEQUENCE [LARGE SCALE GENOMIC DNA]</scope>
    <source>
        <strain evidence="1 2">DH</strain>
    </source>
</reference>
<evidence type="ECO:0000313" key="2">
    <source>
        <dbReference type="Proteomes" id="UP000054623"/>
    </source>
</evidence>
<organism evidence="1 2">
    <name type="scientific">Desulfitobacterium hafniense</name>
    <name type="common">Desulfitobacterium frappieri</name>
    <dbReference type="NCBI Taxonomy" id="49338"/>
    <lineage>
        <taxon>Bacteria</taxon>
        <taxon>Bacillati</taxon>
        <taxon>Bacillota</taxon>
        <taxon>Clostridia</taxon>
        <taxon>Eubacteriales</taxon>
        <taxon>Desulfitobacteriaceae</taxon>
        <taxon>Desulfitobacterium</taxon>
    </lineage>
</organism>
<comment type="caution">
    <text evidence="1">The sequence shown here is derived from an EMBL/GenBank/DDBJ whole genome shotgun (WGS) entry which is preliminary data.</text>
</comment>
<gene>
    <name evidence="1" type="ORF">AT727_02710</name>
</gene>
<dbReference type="Proteomes" id="UP000054623">
    <property type="component" value="Unassembled WGS sequence"/>
</dbReference>
<accession>A0A0W1JJG9</accession>
<dbReference type="OrthoDB" id="5770817at2"/>
<proteinExistence type="predicted"/>
<protein>
    <submittedName>
        <fullName evidence="1">Uncharacterized protein</fullName>
    </submittedName>
</protein>
<sequence length="81" mass="9582">MKWDEVRRLYPERFVKIQILASHIENSVRFMDDMAVIQAFEDEKEATRELVRATDDILVYHTGKEKIEVPIKQIFGFRGAI</sequence>
<name>A0A0W1JJG9_DESHA</name>